<keyword evidence="2" id="KW-1185">Reference proteome</keyword>
<accession>A0A6V6ZCA0</accession>
<evidence type="ECO:0000313" key="1">
    <source>
        <dbReference type="EMBL" id="CAD0009408.1"/>
    </source>
</evidence>
<name>A0A6V6ZCA0_9FLAO</name>
<sequence length="31" mass="3664">MNKVMRVIKEKKLEITSQEMEIDEDSDLPIT</sequence>
<comment type="caution">
    <text evidence="1">The sequence shown here is derived from an EMBL/GenBank/DDBJ whole genome shotgun (WGS) entry which is preliminary data.</text>
</comment>
<organism evidence="1 2">
    <name type="scientific">Flavobacterium chungangense</name>
    <dbReference type="NCBI Taxonomy" id="554283"/>
    <lineage>
        <taxon>Bacteria</taxon>
        <taxon>Pseudomonadati</taxon>
        <taxon>Bacteroidota</taxon>
        <taxon>Flavobacteriia</taxon>
        <taxon>Flavobacteriales</taxon>
        <taxon>Flavobacteriaceae</taxon>
        <taxon>Flavobacterium</taxon>
    </lineage>
</organism>
<evidence type="ECO:0000313" key="2">
    <source>
        <dbReference type="Proteomes" id="UP000556700"/>
    </source>
</evidence>
<protein>
    <submittedName>
        <fullName evidence="1">YigZ family protein</fullName>
    </submittedName>
</protein>
<dbReference type="AlphaFoldDB" id="A0A6V6ZCA0"/>
<proteinExistence type="predicted"/>
<dbReference type="Proteomes" id="UP000556700">
    <property type="component" value="Unassembled WGS sequence"/>
</dbReference>
<reference evidence="1 2" key="1">
    <citation type="submission" date="2020-06" db="EMBL/GenBank/DDBJ databases">
        <authorList>
            <person name="Criscuolo A."/>
        </authorList>
    </citation>
    <scope>NUCLEOTIDE SEQUENCE [LARGE SCALE GENOMIC DNA]</scope>
    <source>
        <strain evidence="2">CIP 110025</strain>
    </source>
</reference>
<dbReference type="EMBL" id="CAIJDO010000267">
    <property type="protein sequence ID" value="CAD0009408.1"/>
    <property type="molecule type" value="Genomic_DNA"/>
</dbReference>
<gene>
    <name evidence="1" type="ORF">FLACHUCJ7_04240</name>
</gene>